<name>A0A0F9SQW4_9ZZZZ</name>
<reference evidence="1" key="1">
    <citation type="journal article" date="2015" name="Nature">
        <title>Complex archaea that bridge the gap between prokaryotes and eukaryotes.</title>
        <authorList>
            <person name="Spang A."/>
            <person name="Saw J.H."/>
            <person name="Jorgensen S.L."/>
            <person name="Zaremba-Niedzwiedzka K."/>
            <person name="Martijn J."/>
            <person name="Lind A.E."/>
            <person name="van Eijk R."/>
            <person name="Schleper C."/>
            <person name="Guy L."/>
            <person name="Ettema T.J."/>
        </authorList>
    </citation>
    <scope>NUCLEOTIDE SEQUENCE</scope>
</reference>
<accession>A0A0F9SQW4</accession>
<proteinExistence type="predicted"/>
<sequence length="89" mass="9688">MKTATYNKKGGGKVTVEYDENAPCVICGEPVVEASMGGTAVCPSCDCGNCRYCGEKFLTGREATKEECQRVIREHVRQCKVNQNPPEPS</sequence>
<organism evidence="1">
    <name type="scientific">marine sediment metagenome</name>
    <dbReference type="NCBI Taxonomy" id="412755"/>
    <lineage>
        <taxon>unclassified sequences</taxon>
        <taxon>metagenomes</taxon>
        <taxon>ecological metagenomes</taxon>
    </lineage>
</organism>
<protein>
    <submittedName>
        <fullName evidence="1">Uncharacterized protein</fullName>
    </submittedName>
</protein>
<dbReference type="EMBL" id="LAZR01000383">
    <property type="protein sequence ID" value="KKN71440.1"/>
    <property type="molecule type" value="Genomic_DNA"/>
</dbReference>
<evidence type="ECO:0000313" key="1">
    <source>
        <dbReference type="EMBL" id="KKN71440.1"/>
    </source>
</evidence>
<comment type="caution">
    <text evidence="1">The sequence shown here is derived from an EMBL/GenBank/DDBJ whole genome shotgun (WGS) entry which is preliminary data.</text>
</comment>
<dbReference type="AlphaFoldDB" id="A0A0F9SQW4"/>
<gene>
    <name evidence="1" type="ORF">LCGC14_0420190</name>
</gene>